<evidence type="ECO:0000256" key="1">
    <source>
        <dbReference type="ARBA" id="ARBA00023002"/>
    </source>
</evidence>
<dbReference type="InterPro" id="IPR008927">
    <property type="entry name" value="6-PGluconate_DH-like_C_sf"/>
</dbReference>
<dbReference type="InterPro" id="IPR036291">
    <property type="entry name" value="NAD(P)-bd_dom_sf"/>
</dbReference>
<dbReference type="Gene3D" id="1.10.1040.10">
    <property type="entry name" value="N-(1-d-carboxylethyl)-l-norvaline Dehydrogenase, domain 2"/>
    <property type="match status" value="1"/>
</dbReference>
<dbReference type="Gene3D" id="1.10.1040.50">
    <property type="match status" value="1"/>
</dbReference>
<dbReference type="Proteomes" id="UP000267535">
    <property type="component" value="Unassembled WGS sequence"/>
</dbReference>
<dbReference type="Pfam" id="PF18321">
    <property type="entry name" value="3HCDH_RFF"/>
    <property type="match status" value="1"/>
</dbReference>
<gene>
    <name evidence="6" type="primary">paaC</name>
    <name evidence="6" type="ORF">EHS89_15580</name>
</gene>
<dbReference type="InterPro" id="IPR013328">
    <property type="entry name" value="6PGD_dom2"/>
</dbReference>
<dbReference type="GO" id="GO:0010124">
    <property type="term" value="P:phenylacetate catabolic process"/>
    <property type="evidence" value="ECO:0007669"/>
    <property type="project" value="InterPro"/>
</dbReference>
<reference evidence="6 7" key="1">
    <citation type="submission" date="2018-11" db="EMBL/GenBank/DDBJ databases">
        <title>The draft genome sequence of Amphritea balenae JAMM 1525T.</title>
        <authorList>
            <person name="Fang Z."/>
            <person name="Zhang Y."/>
            <person name="Han X."/>
        </authorList>
    </citation>
    <scope>NUCLEOTIDE SEQUENCE [LARGE SCALE GENOMIC DNA]</scope>
    <source>
        <strain evidence="6 7">JAMM 1525</strain>
    </source>
</reference>
<dbReference type="GO" id="GO:0006635">
    <property type="term" value="P:fatty acid beta-oxidation"/>
    <property type="evidence" value="ECO:0007669"/>
    <property type="project" value="TreeGrafter"/>
</dbReference>
<evidence type="ECO:0000313" key="6">
    <source>
        <dbReference type="EMBL" id="RRC97995.1"/>
    </source>
</evidence>
<dbReference type="EMBL" id="RQXV01000009">
    <property type="protein sequence ID" value="RRC97995.1"/>
    <property type="molecule type" value="Genomic_DNA"/>
</dbReference>
<dbReference type="Gene3D" id="3.40.50.720">
    <property type="entry name" value="NAD(P)-binding Rossmann-like Domain"/>
    <property type="match status" value="1"/>
</dbReference>
<dbReference type="Pfam" id="PF00725">
    <property type="entry name" value="3HCDH"/>
    <property type="match status" value="2"/>
</dbReference>
<dbReference type="InterPro" id="IPR006108">
    <property type="entry name" value="3HC_DH_C"/>
</dbReference>
<accession>A0A3P1SMV8</accession>
<evidence type="ECO:0000313" key="7">
    <source>
        <dbReference type="Proteomes" id="UP000267535"/>
    </source>
</evidence>
<dbReference type="InterPro" id="IPR006176">
    <property type="entry name" value="3-OHacyl-CoA_DH_NAD-bd"/>
</dbReference>
<dbReference type="SUPFAM" id="SSF48179">
    <property type="entry name" value="6-phosphogluconate dehydrogenase C-terminal domain-like"/>
    <property type="match status" value="2"/>
</dbReference>
<sequence length="504" mass="53631">MSRFTTDSVIAVIGAGTMGAGIAQVAAKAGHPVLLFDAAEGAAQRGIDNTAKGLSKLVERGRMSQQDADALVARIKPVSAITDLAPSNLVIEAIVERLDIKQQVFGQLEEICAEDTVIATNTSSISVTAIGSSLKRSQNLVGMHFFNPAPIMKLVEVISGLDTDPQVAADIYELSASWGKLPVHAKSTPGFIVNRVARPFYAEGLRINQEGAADIATIDALLRECGGFRMGPFELMDLIGHDVNYAVTCSVFEAFYNDQRFLPSLIQKELVDAGHFGRKSGRGFYDYSEGAVKPAPATADNCPAPASITIEGSLGVAEALVQLIEQAGITVNRVENDEVEGMIMVGDATLMLTNGQFTTQRAAETMRPNLINFDLALDYAKATRIALAPADQASTDALQSVTGLFQAIGKAVSVIDDVPGMAVMRTVCMLANEGYDAVNQQVCDDQAVDIAMKGGVNYPCGPIEWVDALGLSYALDVLDNLMDAYGEDRYRASPLMLRKVAGDA</sequence>
<feature type="domain" description="3-hydroxyacyl-CoA dehydrogenase C-terminal" evidence="3">
    <location>
        <begin position="190"/>
        <end position="287"/>
    </location>
</feature>
<dbReference type="SUPFAM" id="SSF51735">
    <property type="entry name" value="NAD(P)-binding Rossmann-fold domains"/>
    <property type="match status" value="1"/>
</dbReference>
<keyword evidence="1" id="KW-0560">Oxidoreductase</keyword>
<comment type="caution">
    <text evidence="6">The sequence shown here is derived from an EMBL/GenBank/DDBJ whole genome shotgun (WGS) entry which is preliminary data.</text>
</comment>
<dbReference type="RefSeq" id="WP_124927090.1">
    <property type="nucleotide sequence ID" value="NZ_BMOH01000003.1"/>
</dbReference>
<dbReference type="InterPro" id="IPR041040">
    <property type="entry name" value="3HCDH_RFF"/>
</dbReference>
<dbReference type="PANTHER" id="PTHR48075">
    <property type="entry name" value="3-HYDROXYACYL-COA DEHYDROGENASE FAMILY PROTEIN"/>
    <property type="match status" value="1"/>
</dbReference>
<evidence type="ECO:0000259" key="4">
    <source>
        <dbReference type="Pfam" id="PF02737"/>
    </source>
</evidence>
<protein>
    <submittedName>
        <fullName evidence="6">3-hydroxyacyl-CoA dehydrogenase PaaC</fullName>
    </submittedName>
</protein>
<keyword evidence="2" id="KW-0520">NAD</keyword>
<dbReference type="Pfam" id="PF02737">
    <property type="entry name" value="3HCDH_N"/>
    <property type="match status" value="1"/>
</dbReference>
<dbReference type="NCBIfam" id="TIGR02279">
    <property type="entry name" value="PaaC-3OHAcCoADH"/>
    <property type="match status" value="1"/>
</dbReference>
<feature type="domain" description="3-hydroxyacyl-CoA dehydrogenase NAD binding" evidence="4">
    <location>
        <begin position="10"/>
        <end position="187"/>
    </location>
</feature>
<organism evidence="6 7">
    <name type="scientific">Amphritea balenae</name>
    <dbReference type="NCBI Taxonomy" id="452629"/>
    <lineage>
        <taxon>Bacteria</taxon>
        <taxon>Pseudomonadati</taxon>
        <taxon>Pseudomonadota</taxon>
        <taxon>Gammaproteobacteria</taxon>
        <taxon>Oceanospirillales</taxon>
        <taxon>Oceanospirillaceae</taxon>
        <taxon>Amphritea</taxon>
    </lineage>
</organism>
<feature type="domain" description="3-hydroxyacyl-CoA dehydrogenase C-terminal" evidence="3">
    <location>
        <begin position="420"/>
        <end position="500"/>
    </location>
</feature>
<evidence type="ECO:0000259" key="3">
    <source>
        <dbReference type="Pfam" id="PF00725"/>
    </source>
</evidence>
<feature type="domain" description="3-hydroxybutyryl-CoA dehydrogenase reduced Rossmann-fold" evidence="5">
    <location>
        <begin position="350"/>
        <end position="419"/>
    </location>
</feature>
<dbReference type="OrthoDB" id="5389341at2"/>
<dbReference type="FunFam" id="3.40.50.720:FF:000009">
    <property type="entry name" value="Fatty oxidation complex, alpha subunit"/>
    <property type="match status" value="1"/>
</dbReference>
<dbReference type="GO" id="GO:0008691">
    <property type="term" value="F:3-hydroxybutyryl-CoA dehydrogenase activity"/>
    <property type="evidence" value="ECO:0007669"/>
    <property type="project" value="InterPro"/>
</dbReference>
<dbReference type="InterPro" id="IPR011967">
    <property type="entry name" value="3-OHacyl-CoA_DH_PaaH"/>
</dbReference>
<dbReference type="AlphaFoldDB" id="A0A3P1SMV8"/>
<proteinExistence type="predicted"/>
<name>A0A3P1SMV8_9GAMM</name>
<dbReference type="NCBIfam" id="NF006124">
    <property type="entry name" value="PRK08268.1"/>
    <property type="match status" value="1"/>
</dbReference>
<dbReference type="PANTHER" id="PTHR48075:SF5">
    <property type="entry name" value="3-HYDROXYBUTYRYL-COA DEHYDROGENASE"/>
    <property type="match status" value="1"/>
</dbReference>
<dbReference type="PRINTS" id="PR00368">
    <property type="entry name" value="FADPNR"/>
</dbReference>
<evidence type="ECO:0000256" key="2">
    <source>
        <dbReference type="ARBA" id="ARBA00023027"/>
    </source>
</evidence>
<keyword evidence="7" id="KW-1185">Reference proteome</keyword>
<dbReference type="GO" id="GO:0070403">
    <property type="term" value="F:NAD+ binding"/>
    <property type="evidence" value="ECO:0007669"/>
    <property type="project" value="InterPro"/>
</dbReference>
<evidence type="ECO:0000259" key="5">
    <source>
        <dbReference type="Pfam" id="PF18321"/>
    </source>
</evidence>